<sequence>MEAMFPGKWKRDNGLAPATAAGPLTLAGETWALALKGLLPRQLGEGMAACMRMGLEWPPNPAKFRALCLGLPSLAQVEQELRPGQDRSPLSVLVRSLMDLHAFNAADGYQQSRMVAAAYSQALQHVSAGGALPAAVPALVHERPAAPNVSNRESAAAAMARAAQELGFD</sequence>
<gene>
    <name evidence="1" type="ORF">ABB27_02535</name>
</gene>
<dbReference type="Proteomes" id="UP000051863">
    <property type="component" value="Unassembled WGS sequence"/>
</dbReference>
<dbReference type="PATRIC" id="fig|405446.3.peg.3390"/>
<organism evidence="1 2">
    <name type="scientific">Stenotrophomonas terrae</name>
    <dbReference type="NCBI Taxonomy" id="405446"/>
    <lineage>
        <taxon>Bacteria</taxon>
        <taxon>Pseudomonadati</taxon>
        <taxon>Pseudomonadota</taxon>
        <taxon>Gammaproteobacteria</taxon>
        <taxon>Lysobacterales</taxon>
        <taxon>Lysobacteraceae</taxon>
        <taxon>Stenotrophomonas</taxon>
    </lineage>
</organism>
<proteinExistence type="predicted"/>
<keyword evidence="2" id="KW-1185">Reference proteome</keyword>
<protein>
    <submittedName>
        <fullName evidence="1">Uncharacterized protein</fullName>
    </submittedName>
</protein>
<accession>A0A0R0D3C6</accession>
<dbReference type="AlphaFoldDB" id="A0A0R0D3C6"/>
<dbReference type="EMBL" id="LDJJ01000007">
    <property type="protein sequence ID" value="KRG71848.1"/>
    <property type="molecule type" value="Genomic_DNA"/>
</dbReference>
<evidence type="ECO:0000313" key="2">
    <source>
        <dbReference type="Proteomes" id="UP000051863"/>
    </source>
</evidence>
<name>A0A0R0D3C6_9GAMM</name>
<reference evidence="1 2" key="1">
    <citation type="submission" date="2015-05" db="EMBL/GenBank/DDBJ databases">
        <title>Genome sequencing and analysis of members of genus Stenotrophomonas.</title>
        <authorList>
            <person name="Patil P.P."/>
            <person name="Midha S."/>
            <person name="Patil P.B."/>
        </authorList>
    </citation>
    <scope>NUCLEOTIDE SEQUENCE [LARGE SCALE GENOMIC DNA]</scope>
    <source>
        <strain evidence="1 2">DSM 18941</strain>
    </source>
</reference>
<evidence type="ECO:0000313" key="1">
    <source>
        <dbReference type="EMBL" id="KRG71848.1"/>
    </source>
</evidence>
<comment type="caution">
    <text evidence="1">The sequence shown here is derived from an EMBL/GenBank/DDBJ whole genome shotgun (WGS) entry which is preliminary data.</text>
</comment>